<reference evidence="4" key="1">
    <citation type="journal article" date="2019" name="Int. J. Syst. Evol. Microbiol.">
        <title>The Global Catalogue of Microorganisms (GCM) 10K type strain sequencing project: providing services to taxonomists for standard genome sequencing and annotation.</title>
        <authorList>
            <consortium name="The Broad Institute Genomics Platform"/>
            <consortium name="The Broad Institute Genome Sequencing Center for Infectious Disease"/>
            <person name="Wu L."/>
            <person name="Ma J."/>
        </authorList>
    </citation>
    <scope>NUCLEOTIDE SEQUENCE [LARGE SCALE GENOMIC DNA]</scope>
    <source>
        <strain evidence="4">JCM 19173</strain>
    </source>
</reference>
<feature type="signal peptide" evidence="2">
    <location>
        <begin position="1"/>
        <end position="20"/>
    </location>
</feature>
<dbReference type="Proteomes" id="UP000604341">
    <property type="component" value="Unassembled WGS sequence"/>
</dbReference>
<evidence type="ECO:0000256" key="1">
    <source>
        <dbReference type="SAM" id="MobiDB-lite"/>
    </source>
</evidence>
<feature type="compositionally biased region" description="Pro residues" evidence="1">
    <location>
        <begin position="22"/>
        <end position="39"/>
    </location>
</feature>
<keyword evidence="4" id="KW-1185">Reference proteome</keyword>
<feature type="region of interest" description="Disordered" evidence="1">
    <location>
        <begin position="20"/>
        <end position="44"/>
    </location>
</feature>
<feature type="chain" id="PRO_5045160693" evidence="2">
    <location>
        <begin position="21"/>
        <end position="862"/>
    </location>
</feature>
<accession>A0ABQ2FQN5</accession>
<proteinExistence type="predicted"/>
<evidence type="ECO:0000256" key="2">
    <source>
        <dbReference type="SAM" id="SignalP"/>
    </source>
</evidence>
<sequence length="862" mass="88207">MRIPALFLLTTLLLAGCAQTPSEPPTPVSPAPTPSPTTPAPTRTVLGAPVAITFTGLGGARPTASARMLTGQALTSPSGVTVGTAPTVRSSTDIIPPGQPRTAGFRYLHVTFPVSITGAAVTNLTFLGAALTGNPGDSAVLTLEKYPGGTATPYTSAELPALATAIDPSSPVTQDVFAQTPALVSGEEDALQLYSESDVSGLTLPTGQTGSVLPYGFVSHAGTSRTIPVGTNTGTVTLAIKVPLQAQAKDDPYTVTLTFVPVQDSETSITESPEAQLPSNQAAFQAAVGRLGAPVIKTLPGSTRASGSLFCSVRTAGPASAPTGTLLGGIAPIDLAVGGTARIPANATSCLNGGASGADYVILPFNTSTASSRSLTVTTSNTVAPVGTLSVGASSPTGLSVGESVLNAASSSWTLPSPSPVTPTSAHQIRPQVLPSGTPTVGDQVTVNTASGCTAPPEFRTGTVRFVRQNVVLISDNANPAGGIPDVNPQGGGNDYQGIVNSFTNQIWPAVTGGFGLPTDADNNGNRVVLFFTSAVNARNAPGSTTRITGFSDARDAQPITSCLGSNEGEIIYLQAADLTGTVNSNVVPVATAVSSAIQASARELGRIINNSRRVRVTGAPLEEPWLLEGLSDIAMELTFYQATAVATNGTVITPSLTPRMNIVLSNLTTGSNASLRVAAFNTYANPNFTIYRAFLQGPNTAGPYWTNPTGTPALAARGAAWNFLRYAADRYVTTTGQTEVSFWTALINSTTTGLANLQGVIGADPVTWLNDWAVATYVDDAVAGVAPIFSAPSWNYRSVYGGLGGFPAATRTLTSGAPLTLAYEKTATSYLRTRVNANQQGGVTVSSPTPADFTVTVFRAR</sequence>
<organism evidence="3 4">
    <name type="scientific">Deinococcus radiotolerans</name>
    <dbReference type="NCBI Taxonomy" id="1309407"/>
    <lineage>
        <taxon>Bacteria</taxon>
        <taxon>Thermotogati</taxon>
        <taxon>Deinococcota</taxon>
        <taxon>Deinococci</taxon>
        <taxon>Deinococcales</taxon>
        <taxon>Deinococcaceae</taxon>
        <taxon>Deinococcus</taxon>
    </lineage>
</organism>
<dbReference type="EMBL" id="BMPE01000023">
    <property type="protein sequence ID" value="GGL16965.1"/>
    <property type="molecule type" value="Genomic_DNA"/>
</dbReference>
<gene>
    <name evidence="3" type="ORF">GCM10010844_39840</name>
</gene>
<keyword evidence="2" id="KW-0732">Signal</keyword>
<evidence type="ECO:0000313" key="4">
    <source>
        <dbReference type="Proteomes" id="UP000604341"/>
    </source>
</evidence>
<name>A0ABQ2FQN5_9DEIO</name>
<protein>
    <submittedName>
        <fullName evidence="3">Uncharacterized protein</fullName>
    </submittedName>
</protein>
<evidence type="ECO:0000313" key="3">
    <source>
        <dbReference type="EMBL" id="GGL16965.1"/>
    </source>
</evidence>
<dbReference type="PROSITE" id="PS51257">
    <property type="entry name" value="PROKAR_LIPOPROTEIN"/>
    <property type="match status" value="1"/>
</dbReference>
<comment type="caution">
    <text evidence="3">The sequence shown here is derived from an EMBL/GenBank/DDBJ whole genome shotgun (WGS) entry which is preliminary data.</text>
</comment>